<reference evidence="3" key="1">
    <citation type="submission" date="2018-07" db="EMBL/GenBank/DDBJ databases">
        <authorList>
            <person name="Quirk P.G."/>
            <person name="Krulwich T.A."/>
        </authorList>
    </citation>
    <scope>NUCLEOTIDE SEQUENCE</scope>
    <source>
        <strain evidence="3">Anand</strain>
    </source>
</reference>
<feature type="compositionally biased region" description="Polar residues" evidence="2">
    <location>
        <begin position="717"/>
        <end position="735"/>
    </location>
</feature>
<organism evidence="3">
    <name type="scientific">Theileria annulata</name>
    <dbReference type="NCBI Taxonomy" id="5874"/>
    <lineage>
        <taxon>Eukaryota</taxon>
        <taxon>Sar</taxon>
        <taxon>Alveolata</taxon>
        <taxon>Apicomplexa</taxon>
        <taxon>Aconoidasida</taxon>
        <taxon>Piroplasmida</taxon>
        <taxon>Theileriidae</taxon>
        <taxon>Theileria</taxon>
    </lineage>
</organism>
<proteinExistence type="predicted"/>
<feature type="region of interest" description="Disordered" evidence="2">
    <location>
        <begin position="705"/>
        <end position="735"/>
    </location>
</feature>
<feature type="coiled-coil region" evidence="1">
    <location>
        <begin position="592"/>
        <end position="657"/>
    </location>
</feature>
<feature type="compositionally biased region" description="Polar residues" evidence="2">
    <location>
        <begin position="198"/>
        <end position="223"/>
    </location>
</feature>
<gene>
    <name evidence="3" type="ORF">TAT_000020900</name>
    <name evidence="4" type="ORF">TAV_000020800</name>
</gene>
<evidence type="ECO:0000313" key="3">
    <source>
        <dbReference type="EMBL" id="SVP88345.1"/>
    </source>
</evidence>
<keyword evidence="1" id="KW-0175">Coiled coil</keyword>
<feature type="region of interest" description="Disordered" evidence="2">
    <location>
        <begin position="431"/>
        <end position="459"/>
    </location>
</feature>
<feature type="region of interest" description="Disordered" evidence="2">
    <location>
        <begin position="190"/>
        <end position="223"/>
    </location>
</feature>
<feature type="coiled-coil region" evidence="1">
    <location>
        <begin position="470"/>
        <end position="563"/>
    </location>
</feature>
<feature type="compositionally biased region" description="Low complexity" evidence="2">
    <location>
        <begin position="433"/>
        <end position="442"/>
    </location>
</feature>
<evidence type="ECO:0000256" key="2">
    <source>
        <dbReference type="SAM" id="MobiDB-lite"/>
    </source>
</evidence>
<dbReference type="VEuPathDB" id="PiroplasmaDB:TA19145"/>
<dbReference type="EMBL" id="UIVS01000001">
    <property type="protein sequence ID" value="SVP89513.1"/>
    <property type="molecule type" value="Genomic_DNA"/>
</dbReference>
<name>A0A3B0MZZ4_THEAN</name>
<sequence>MKLLISIYRDALTKDLRGSVGRANGYNLQQILYNNSGIFGNLHKFENFLNVFGSAPVSSEFVTFIVFWKGIETVLNGKHFSVSLARPEVVYKCCFVDDEYVDSLRFFRDELLKTDSSFSKTELLESIRRAQKNSNLYDFWSKVFDNSVKMFDSEVVSVSDISTMLFGFLVKKYSDDAYLVSENEPATSFSTDYDHISPGNSSDTPNTASETLTNTPNSDETTPLSDSVVFTAEHFESTWSNLDTSNTSNYTTINTMNNVNNTNNIVKDKVVESCEPDETWDYEYKYRKLLSDLESCLPRFYTYYSEAKCELTTSKEEIRRLLELNEELNDNLTKEKNTFIDKNSLLNSEIQCVTQQNDHLNDLIMKKDKEIETLKKQLEEVTVNFDSSDYGKVTKELQIYIAKSEGLIKSNEVLKAKIFNLQSELSQLQNMSNTTKDTNTNTEDTKETDNTTDTVNNNNEINEIDKNLNRTVQNDEITKLSNQITQLTDELIQLRDKLTQSKIEISELRERNSTLEGDNLRLKELNEKLESEITNEASLRKDNSFLTNTNNELRNTISDLNNTNDGLIHSNSELAHNLELSKRENRLIEAEFDKIKCENARLSSELEEMSGRIESLTAKNNSQEDFSNEYKKAKLDIMELETRLEELTRKNNYLMEIYEQVSSENLKLVSKLEILNNPSPTYAKNKLVDLVKNYQKYDDLQSPLSCESESTDCDHSPNCSTASGEGSTNTLSNNFHSDTLSSHTINNYQQPNLKATVQNDVKDNVKNIKNERIKICSELASVRKMNTMTALKNGLVKPNSENRTDNSNAQISKKIVQRRTDGFKRTISMNKNLIDNSFRNNQSPINYDKLSLNNSDEFSFRYDELGIEEQQEPNIIKNTFSFIYKKLNLPH</sequence>
<dbReference type="EMBL" id="UIVT01000001">
    <property type="protein sequence ID" value="SVP88345.1"/>
    <property type="molecule type" value="Genomic_DNA"/>
</dbReference>
<evidence type="ECO:0000256" key="1">
    <source>
        <dbReference type="SAM" id="Coils"/>
    </source>
</evidence>
<protein>
    <submittedName>
        <fullName evidence="3">Uncharacterized protein</fullName>
    </submittedName>
</protein>
<accession>A0A3B0MZZ4</accession>
<evidence type="ECO:0000313" key="4">
    <source>
        <dbReference type="EMBL" id="SVP89513.1"/>
    </source>
</evidence>
<dbReference type="AlphaFoldDB" id="A0A3B0MZZ4"/>
<feature type="coiled-coil region" evidence="1">
    <location>
        <begin position="304"/>
        <end position="384"/>
    </location>
</feature>